<gene>
    <name evidence="2" type="ORF">QBC46DRAFT_387322</name>
</gene>
<feature type="compositionally biased region" description="Gly residues" evidence="1">
    <location>
        <begin position="143"/>
        <end position="152"/>
    </location>
</feature>
<dbReference type="Proteomes" id="UP001303473">
    <property type="component" value="Unassembled WGS sequence"/>
</dbReference>
<reference evidence="3" key="1">
    <citation type="journal article" date="2023" name="Mol. Phylogenet. Evol.">
        <title>Genome-scale phylogeny and comparative genomics of the fungal order Sordariales.</title>
        <authorList>
            <person name="Hensen N."/>
            <person name="Bonometti L."/>
            <person name="Westerberg I."/>
            <person name="Brannstrom I.O."/>
            <person name="Guillou S."/>
            <person name="Cros-Aarteil S."/>
            <person name="Calhoun S."/>
            <person name="Haridas S."/>
            <person name="Kuo A."/>
            <person name="Mondo S."/>
            <person name="Pangilinan J."/>
            <person name="Riley R."/>
            <person name="LaButti K."/>
            <person name="Andreopoulos B."/>
            <person name="Lipzen A."/>
            <person name="Chen C."/>
            <person name="Yan M."/>
            <person name="Daum C."/>
            <person name="Ng V."/>
            <person name="Clum A."/>
            <person name="Steindorff A."/>
            <person name="Ohm R.A."/>
            <person name="Martin F."/>
            <person name="Silar P."/>
            <person name="Natvig D.O."/>
            <person name="Lalanne C."/>
            <person name="Gautier V."/>
            <person name="Ament-Velasquez S.L."/>
            <person name="Kruys A."/>
            <person name="Hutchinson M.I."/>
            <person name="Powell A.J."/>
            <person name="Barry K."/>
            <person name="Miller A.N."/>
            <person name="Grigoriev I.V."/>
            <person name="Debuchy R."/>
            <person name="Gladieux P."/>
            <person name="Hiltunen Thoren M."/>
            <person name="Johannesson H."/>
        </authorList>
    </citation>
    <scope>NUCLEOTIDE SEQUENCE [LARGE SCALE GENOMIC DNA]</scope>
    <source>
        <strain evidence="3">CBS 340.73</strain>
    </source>
</reference>
<feature type="compositionally biased region" description="Low complexity" evidence="1">
    <location>
        <begin position="159"/>
        <end position="168"/>
    </location>
</feature>
<feature type="compositionally biased region" description="Gly residues" evidence="1">
    <location>
        <begin position="200"/>
        <end position="217"/>
    </location>
</feature>
<comment type="caution">
    <text evidence="2">The sequence shown here is derived from an EMBL/GenBank/DDBJ whole genome shotgun (WGS) entry which is preliminary data.</text>
</comment>
<sequence length="434" mass="45130">MNRQVVHSALGRSAAAAAAAIDSSQCIIILRSSSSSRPFSTTSVVRGGADNVPPPPSPPTTSSSSRAQRSEGAVSKLGQLARGERTTRSAPPTAQGAVDARSLGVAGHARAGPFGAGAGAGAAPRVITTPAGNVLNLRSLRGRPGGGGGGAFTGDRASRFPSSSSSSPGRGGGPAGAGAGGTGTGMLRVPGRFQFQRGPGAAGGPPGSRFGPGGLQRGGRRPGGAAAARRPRKKKPEGEVNEQNQGKLTWSADEQAFINKVEQGVVTEYTPEVTLESLAGYGPALATETKISKVETALRTMRILGGGRPFDNEGVTVNTKDSVIRYYHEKKPLFMNSVEEKEWLESSKQGFKIYPPTESTKSMIVEKSILGVYGETPKFVADVKDTMGMLASYHARDFSYKSSDAKKFDDKIRSLLAEAAPKKKQQQQPAPKRA</sequence>
<organism evidence="2 3">
    <name type="scientific">Diplogelasinospora grovesii</name>
    <dbReference type="NCBI Taxonomy" id="303347"/>
    <lineage>
        <taxon>Eukaryota</taxon>
        <taxon>Fungi</taxon>
        <taxon>Dikarya</taxon>
        <taxon>Ascomycota</taxon>
        <taxon>Pezizomycotina</taxon>
        <taxon>Sordariomycetes</taxon>
        <taxon>Sordariomycetidae</taxon>
        <taxon>Sordariales</taxon>
        <taxon>Diplogelasinosporaceae</taxon>
        <taxon>Diplogelasinospora</taxon>
    </lineage>
</organism>
<accession>A0AAN6N5S0</accession>
<feature type="compositionally biased region" description="Gly residues" evidence="1">
    <location>
        <begin position="169"/>
        <end position="184"/>
    </location>
</feature>
<proteinExistence type="predicted"/>
<feature type="region of interest" description="Disordered" evidence="1">
    <location>
        <begin position="37"/>
        <end position="98"/>
    </location>
</feature>
<protein>
    <submittedName>
        <fullName evidence="2">Uncharacterized protein</fullName>
    </submittedName>
</protein>
<evidence type="ECO:0000313" key="2">
    <source>
        <dbReference type="EMBL" id="KAK3939691.1"/>
    </source>
</evidence>
<feature type="region of interest" description="Disordered" evidence="1">
    <location>
        <begin position="137"/>
        <end position="248"/>
    </location>
</feature>
<evidence type="ECO:0000256" key="1">
    <source>
        <dbReference type="SAM" id="MobiDB-lite"/>
    </source>
</evidence>
<name>A0AAN6N5S0_9PEZI</name>
<keyword evidence="3" id="KW-1185">Reference proteome</keyword>
<evidence type="ECO:0000313" key="3">
    <source>
        <dbReference type="Proteomes" id="UP001303473"/>
    </source>
</evidence>
<dbReference type="AlphaFoldDB" id="A0AAN6N5S0"/>
<dbReference type="EMBL" id="MU853807">
    <property type="protein sequence ID" value="KAK3939691.1"/>
    <property type="molecule type" value="Genomic_DNA"/>
</dbReference>